<reference evidence="1" key="1">
    <citation type="submission" date="2024-09" db="EMBL/GenBank/DDBJ databases">
        <authorList>
            <person name="Gagne-Thivierge C."/>
        </authorList>
    </citation>
    <scope>NUCLEOTIDE SEQUENCE</scope>
    <source>
        <strain evidence="1">SC310</strain>
    </source>
</reference>
<keyword evidence="2" id="KW-1185">Reference proteome</keyword>
<proteinExistence type="predicted"/>
<dbReference type="Proteomes" id="UP001234913">
    <property type="component" value="Chromosome"/>
</dbReference>
<organism evidence="1 2">
    <name type="scientific">Staphylococcus hyicus</name>
    <dbReference type="NCBI Taxonomy" id="1284"/>
    <lineage>
        <taxon>Bacteria</taxon>
        <taxon>Bacillati</taxon>
        <taxon>Bacillota</taxon>
        <taxon>Bacilli</taxon>
        <taxon>Bacillales</taxon>
        <taxon>Staphylococcaceae</taxon>
        <taxon>Staphylococcus</taxon>
    </lineage>
</organism>
<evidence type="ECO:0000313" key="1">
    <source>
        <dbReference type="EMBL" id="XKR68188.1"/>
    </source>
</evidence>
<gene>
    <name evidence="1" type="ORF">QUC96_006780</name>
</gene>
<sequence>MPPDTTPPTIGMALEFMYEILNDRFSYRVKEMAAIILNEIAYSVNRFHAQGLIGNLIKNGIEPMIEDSS</sequence>
<dbReference type="EMBL" id="CP171742">
    <property type="protein sequence ID" value="XKR68188.1"/>
    <property type="molecule type" value="Genomic_DNA"/>
</dbReference>
<protein>
    <submittedName>
        <fullName evidence="1">Uncharacterized protein</fullName>
    </submittedName>
</protein>
<name>A0ACD5FIZ5_STAHY</name>
<evidence type="ECO:0000313" key="2">
    <source>
        <dbReference type="Proteomes" id="UP001234913"/>
    </source>
</evidence>
<accession>A0ACD5FIZ5</accession>